<feature type="non-terminal residue" evidence="2">
    <location>
        <position position="1"/>
    </location>
</feature>
<comment type="caution">
    <text evidence="2">The sequence shown here is derived from an EMBL/GenBank/DDBJ whole genome shotgun (WGS) entry which is preliminary data.</text>
</comment>
<accession>A0A0F9BMB8</accession>
<dbReference type="AlphaFoldDB" id="A0A0F9BMB8"/>
<gene>
    <name evidence="2" type="ORF">LCGC14_2430140</name>
</gene>
<name>A0A0F9BMB8_9ZZZZ</name>
<dbReference type="EMBL" id="LAZR01037148">
    <property type="protein sequence ID" value="KKL22965.1"/>
    <property type="molecule type" value="Genomic_DNA"/>
</dbReference>
<evidence type="ECO:0000313" key="2">
    <source>
        <dbReference type="EMBL" id="KKL22965.1"/>
    </source>
</evidence>
<reference evidence="2" key="1">
    <citation type="journal article" date="2015" name="Nature">
        <title>Complex archaea that bridge the gap between prokaryotes and eukaryotes.</title>
        <authorList>
            <person name="Spang A."/>
            <person name="Saw J.H."/>
            <person name="Jorgensen S.L."/>
            <person name="Zaremba-Niedzwiedzka K."/>
            <person name="Martijn J."/>
            <person name="Lind A.E."/>
            <person name="van Eijk R."/>
            <person name="Schleper C."/>
            <person name="Guy L."/>
            <person name="Ettema T.J."/>
        </authorList>
    </citation>
    <scope>NUCLEOTIDE SEQUENCE</scope>
</reference>
<dbReference type="Pfam" id="PF20223">
    <property type="entry name" value="DUF6582"/>
    <property type="match status" value="1"/>
</dbReference>
<organism evidence="2">
    <name type="scientific">marine sediment metagenome</name>
    <dbReference type="NCBI Taxonomy" id="412755"/>
    <lineage>
        <taxon>unclassified sequences</taxon>
        <taxon>metagenomes</taxon>
        <taxon>ecological metagenomes</taxon>
    </lineage>
</organism>
<feature type="region of interest" description="Disordered" evidence="1">
    <location>
        <begin position="1"/>
        <end position="34"/>
    </location>
</feature>
<protein>
    <submittedName>
        <fullName evidence="2">Uncharacterized protein</fullName>
    </submittedName>
</protein>
<sequence length="121" mass="13715">MMKAADVEHETPPKAHKETGATEKKDYADPSRYKYPVHTEKNTRAALAYFSQPKNRSGYSSEEVKKVARKIITAAKKFGIDVDENTYKIFGLRKGIEEIGERLAKAGKIDLKKCLELRKGR</sequence>
<evidence type="ECO:0000256" key="1">
    <source>
        <dbReference type="SAM" id="MobiDB-lite"/>
    </source>
</evidence>
<dbReference type="InterPro" id="IPR046489">
    <property type="entry name" value="DUF6582"/>
</dbReference>
<proteinExistence type="predicted"/>